<proteinExistence type="predicted"/>
<dbReference type="EMBL" id="CAJNOR010002205">
    <property type="protein sequence ID" value="CAF1262541.1"/>
    <property type="molecule type" value="Genomic_DNA"/>
</dbReference>
<dbReference type="Proteomes" id="UP000663828">
    <property type="component" value="Unassembled WGS sequence"/>
</dbReference>
<dbReference type="InterPro" id="IPR001810">
    <property type="entry name" value="F-box_dom"/>
</dbReference>
<reference evidence="2" key="1">
    <citation type="submission" date="2021-02" db="EMBL/GenBank/DDBJ databases">
        <authorList>
            <person name="Nowell W R."/>
        </authorList>
    </citation>
    <scope>NUCLEOTIDE SEQUENCE</scope>
</reference>
<accession>A0A815AYJ0</accession>
<evidence type="ECO:0000313" key="3">
    <source>
        <dbReference type="Proteomes" id="UP000663828"/>
    </source>
</evidence>
<protein>
    <recommendedName>
        <fullName evidence="1">F-box domain-containing protein</fullName>
    </recommendedName>
</protein>
<comment type="caution">
    <text evidence="2">The sequence shown here is derived from an EMBL/GenBank/DDBJ whole genome shotgun (WGS) entry which is preliminary data.</text>
</comment>
<feature type="domain" description="F-box" evidence="1">
    <location>
        <begin position="6"/>
        <end position="53"/>
    </location>
</feature>
<keyword evidence="3" id="KW-1185">Reference proteome</keyword>
<dbReference type="AlphaFoldDB" id="A0A815AYJ0"/>
<dbReference type="Gene3D" id="3.80.10.10">
    <property type="entry name" value="Ribonuclease Inhibitor"/>
    <property type="match status" value="1"/>
</dbReference>
<name>A0A815AYJ0_ADIRI</name>
<evidence type="ECO:0000259" key="1">
    <source>
        <dbReference type="PROSITE" id="PS50181"/>
    </source>
</evidence>
<dbReference type="PROSITE" id="PS50181">
    <property type="entry name" value="FBOX"/>
    <property type="match status" value="1"/>
</dbReference>
<organism evidence="2 3">
    <name type="scientific">Adineta ricciae</name>
    <name type="common">Rotifer</name>
    <dbReference type="NCBI Taxonomy" id="249248"/>
    <lineage>
        <taxon>Eukaryota</taxon>
        <taxon>Metazoa</taxon>
        <taxon>Spiralia</taxon>
        <taxon>Gnathifera</taxon>
        <taxon>Rotifera</taxon>
        <taxon>Eurotatoria</taxon>
        <taxon>Bdelloidea</taxon>
        <taxon>Adinetida</taxon>
        <taxon>Adinetidae</taxon>
        <taxon>Adineta</taxon>
    </lineage>
</organism>
<evidence type="ECO:0000313" key="2">
    <source>
        <dbReference type="EMBL" id="CAF1262541.1"/>
    </source>
</evidence>
<gene>
    <name evidence="2" type="ORF">XAT740_LOCUS26857</name>
</gene>
<dbReference type="InterPro" id="IPR032675">
    <property type="entry name" value="LRR_dom_sf"/>
</dbReference>
<sequence length="569" mass="66416">MSTTYNLSLLNLPVEILHHILDYVDTSTIFLSLYDVCTYFQTVVKAYSQYRIDFCSISKLNFHRICRIIQPETILSLTLSDDNRTPGQIKLFLSLFNINQFTRLFSLHFIDIDDKDLYTVLCSSLTSTLTSLRIIWREYHCPSVETLDLLSITLAQLNLHRLELKTASYAITKMVWPRQYTLKHLTLMYITHRQYCTILGQTPGLQRLTFNHCSMHEIEATIVPTFCELLTSLTLTDSRMSINGLVSILILTPCLTYLKILGLPDAFEAVADGSFWENFIRSNLTHLIQFQFYFTNMYYISYTARDVQSLVSRFRTSFWLQEKQWFITCDYIDYLNQVMLYTIPLCNPDFTYESEMQKISYSTNSNSPHDGNIMTNDVQNLNMTLTQLIPSTATKNGDLSNDYFFRNVTKLTIDVDQDWSINYVQHLSNIVDLSHIENFIFNPDLNPSLIDGTIESVNTLMALSTNLSTLAIHPYSSSSNGSMLMEELCNIIPHHIKYLEITIRDIDSMKMILDRHEHLWSLTLFASSNQSLPWTEFIEELKNRNRDFTYWQSYYSLHIWLNHAERLFQ</sequence>
<dbReference type="SUPFAM" id="SSF52047">
    <property type="entry name" value="RNI-like"/>
    <property type="match status" value="1"/>
</dbReference>